<gene>
    <name evidence="2" type="ORF">SAMN05660197_0823</name>
</gene>
<dbReference type="STRING" id="1069081.SAMN05660197_0823"/>
<dbReference type="InterPro" id="IPR011335">
    <property type="entry name" value="Restrct_endonuc-II-like"/>
</dbReference>
<dbReference type="Gene3D" id="3.90.320.10">
    <property type="match status" value="1"/>
</dbReference>
<proteinExistence type="predicted"/>
<name>A0A1W1WS31_9BACT</name>
<evidence type="ECO:0000313" key="2">
    <source>
        <dbReference type="EMBL" id="SMC09029.1"/>
    </source>
</evidence>
<dbReference type="InterPro" id="IPR038726">
    <property type="entry name" value="PDDEXK_AddAB-type"/>
</dbReference>
<dbReference type="SUPFAM" id="SSF52980">
    <property type="entry name" value="Restriction endonuclease-like"/>
    <property type="match status" value="1"/>
</dbReference>
<reference evidence="3" key="1">
    <citation type="submission" date="2017-04" db="EMBL/GenBank/DDBJ databases">
        <authorList>
            <person name="Varghese N."/>
            <person name="Submissions S."/>
        </authorList>
    </citation>
    <scope>NUCLEOTIDE SEQUENCE [LARGE SCALE GENOMIC DNA]</scope>
    <source>
        <strain evidence="3">DSM 16512</strain>
    </source>
</reference>
<evidence type="ECO:0000259" key="1">
    <source>
        <dbReference type="Pfam" id="PF12705"/>
    </source>
</evidence>
<dbReference type="Pfam" id="PF12705">
    <property type="entry name" value="PDDEXK_1"/>
    <property type="match status" value="1"/>
</dbReference>
<dbReference type="RefSeq" id="WP_084275282.1">
    <property type="nucleotide sequence ID" value="NZ_AP026671.1"/>
</dbReference>
<dbReference type="InterPro" id="IPR011604">
    <property type="entry name" value="PDDEXK-like_dom_sf"/>
</dbReference>
<organism evidence="2 3">
    <name type="scientific">Nitratiruptor tergarcus DSM 16512</name>
    <dbReference type="NCBI Taxonomy" id="1069081"/>
    <lineage>
        <taxon>Bacteria</taxon>
        <taxon>Pseudomonadati</taxon>
        <taxon>Campylobacterota</taxon>
        <taxon>Epsilonproteobacteria</taxon>
        <taxon>Nautiliales</taxon>
        <taxon>Nitratiruptoraceae</taxon>
        <taxon>Nitratiruptor</taxon>
    </lineage>
</organism>
<feature type="domain" description="PD-(D/E)XK endonuclease-like" evidence="1">
    <location>
        <begin position="513"/>
        <end position="727"/>
    </location>
</feature>
<dbReference type="OrthoDB" id="9766257at2"/>
<protein>
    <submittedName>
        <fullName evidence="2">PD-(D/E)XK nuclease superfamily protein</fullName>
    </submittedName>
</protein>
<accession>A0A1W1WS31</accession>
<dbReference type="AlphaFoldDB" id="A0A1W1WS31"/>
<sequence>MKLLVFTTQRELRQYAAKHPQRLLPKLLTIGDFLDRAILSEYVFVQEELRSYYFYQACKDVELEKLGIEKSFEKFLHEGDLLYAFLKEMFLERVDFDSLQSSDTYAEYSEHLAILQEIRSNYKNILHSQGLTDIIVLDEYWINNDYFNEFEEIEIHLSGYLTRFDREVLAKITTPWRIEFLVSPFNLPLAKKMFAIQKPGRYTITKESVIHSSKELPKLEKIEYSAFSERIEQCNYVFAKIEEFVRSGIKPENIVVILPQADFKEFLESFDRLENLNFSMGESFIYSPLYRKLEALYRYIYLYEEEYGAKLTDEDIEEFKKISSWSELQSYLFAKASDKEKRVIEEDLFRFDRFMQKIDISLEFVVKLLLQRLQSLSFDDIRGGKVTVMEVLESRGTQFDGVIIVDFNEEFVPQISQEDLFLNTATRKHAKLPTTAEKKSLQKHYYYRLLMGAKRAAVSFVKSDVSDASRFLWELPFIKEEEPPLRFAHVLYRQTRQPSVFEIVEDFAPPTKLSPTMLEILLKCPLRYYLHYHKAIKAPQVGYRGISIHSAIEEAIKRSPKNPQEYFAFIWQALVRGVSQYERYRLTTEWYKPLQKFAQEDFIHLQGEVETEVQKSRVLEGVELFARADRVVKKDDGVYIFDYKTNKTSNYLNDYNKDAAKLQAEFYAYIWQTERVYFWDLRNTKLQRFDTTHSKEKLKNALDKICTQTVKSQERDVCRYCPYKFGCKGEV</sequence>
<dbReference type="Proteomes" id="UP000192602">
    <property type="component" value="Unassembled WGS sequence"/>
</dbReference>
<dbReference type="EMBL" id="FWWZ01000001">
    <property type="protein sequence ID" value="SMC09029.1"/>
    <property type="molecule type" value="Genomic_DNA"/>
</dbReference>
<evidence type="ECO:0000313" key="3">
    <source>
        <dbReference type="Proteomes" id="UP000192602"/>
    </source>
</evidence>
<keyword evidence="3" id="KW-1185">Reference proteome</keyword>
<dbReference type="SUPFAM" id="SSF52540">
    <property type="entry name" value="P-loop containing nucleoside triphosphate hydrolases"/>
    <property type="match status" value="1"/>
</dbReference>
<dbReference type="InterPro" id="IPR027417">
    <property type="entry name" value="P-loop_NTPase"/>
</dbReference>